<evidence type="ECO:0000256" key="1">
    <source>
        <dbReference type="SAM" id="MobiDB-lite"/>
    </source>
</evidence>
<accession>A0AAN7GKA9</accession>
<feature type="region of interest" description="Disordered" evidence="1">
    <location>
        <begin position="49"/>
        <end position="75"/>
    </location>
</feature>
<organism evidence="2 3">
    <name type="scientific">Trapa incisa</name>
    <dbReference type="NCBI Taxonomy" id="236973"/>
    <lineage>
        <taxon>Eukaryota</taxon>
        <taxon>Viridiplantae</taxon>
        <taxon>Streptophyta</taxon>
        <taxon>Embryophyta</taxon>
        <taxon>Tracheophyta</taxon>
        <taxon>Spermatophyta</taxon>
        <taxon>Magnoliopsida</taxon>
        <taxon>eudicotyledons</taxon>
        <taxon>Gunneridae</taxon>
        <taxon>Pentapetalae</taxon>
        <taxon>rosids</taxon>
        <taxon>malvids</taxon>
        <taxon>Myrtales</taxon>
        <taxon>Lythraceae</taxon>
        <taxon>Trapa</taxon>
    </lineage>
</organism>
<evidence type="ECO:0000313" key="3">
    <source>
        <dbReference type="Proteomes" id="UP001345219"/>
    </source>
</evidence>
<evidence type="ECO:0000313" key="2">
    <source>
        <dbReference type="EMBL" id="KAK4743329.1"/>
    </source>
</evidence>
<name>A0AAN7GKA9_9MYRT</name>
<keyword evidence="3" id="KW-1185">Reference proteome</keyword>
<dbReference type="EMBL" id="JAXIOK010000023">
    <property type="protein sequence ID" value="KAK4743329.1"/>
    <property type="molecule type" value="Genomic_DNA"/>
</dbReference>
<dbReference type="Proteomes" id="UP001345219">
    <property type="component" value="Chromosome 1"/>
</dbReference>
<sequence length="75" mass="8495">MSGNSMSPDARTDLDEQISQLMQCMPLSELQPIKHWSLSSGNIYTKSHQRRKTLQLSSPPHFCSIPHLEPQSDSE</sequence>
<dbReference type="AlphaFoldDB" id="A0AAN7GKA9"/>
<protein>
    <submittedName>
        <fullName evidence="2">Uncharacterized protein</fullName>
    </submittedName>
</protein>
<gene>
    <name evidence="2" type="ORF">SAY87_001330</name>
</gene>
<proteinExistence type="predicted"/>
<reference evidence="2 3" key="1">
    <citation type="journal article" date="2023" name="Hortic Res">
        <title>Pangenome of water caltrop reveals structural variations and asymmetric subgenome divergence after allopolyploidization.</title>
        <authorList>
            <person name="Zhang X."/>
            <person name="Chen Y."/>
            <person name="Wang L."/>
            <person name="Yuan Y."/>
            <person name="Fang M."/>
            <person name="Shi L."/>
            <person name="Lu R."/>
            <person name="Comes H.P."/>
            <person name="Ma Y."/>
            <person name="Chen Y."/>
            <person name="Huang G."/>
            <person name="Zhou Y."/>
            <person name="Zheng Z."/>
            <person name="Qiu Y."/>
        </authorList>
    </citation>
    <scope>NUCLEOTIDE SEQUENCE [LARGE SCALE GENOMIC DNA]</scope>
    <source>
        <tissue evidence="2">Roots</tissue>
    </source>
</reference>
<comment type="caution">
    <text evidence="2">The sequence shown here is derived from an EMBL/GenBank/DDBJ whole genome shotgun (WGS) entry which is preliminary data.</text>
</comment>